<dbReference type="PANTHER" id="PTHR44472">
    <property type="entry name" value="DDB1- AND CUL4-ASSOCIATED FACTOR 4-RELATED"/>
    <property type="match status" value="1"/>
</dbReference>
<evidence type="ECO:0000256" key="2">
    <source>
        <dbReference type="ARBA" id="ARBA00022737"/>
    </source>
</evidence>
<proteinExistence type="predicted"/>
<dbReference type="GO" id="GO:0080008">
    <property type="term" value="C:Cul4-RING E3 ubiquitin ligase complex"/>
    <property type="evidence" value="ECO:0007669"/>
    <property type="project" value="TreeGrafter"/>
</dbReference>
<dbReference type="InterPro" id="IPR036322">
    <property type="entry name" value="WD40_repeat_dom_sf"/>
</dbReference>
<keyword evidence="2" id="KW-0677">Repeat</keyword>
<comment type="caution">
    <text evidence="3">The sequence shown here is derived from an EMBL/GenBank/DDBJ whole genome shotgun (WGS) entry which is preliminary data.</text>
</comment>
<dbReference type="SUPFAM" id="SSF50978">
    <property type="entry name" value="WD40 repeat-like"/>
    <property type="match status" value="1"/>
</dbReference>
<sequence length="484" mass="54365">MNREIPGYYYDSLKKKYFKIEKTQTAPSSVAWSKDAVKRRKIEDKAQKVAQHRAHLIRNHIKRHFVANDAVASALLTREITLPYAAERGRGRLEDGDLGAAAWASGLVAKGDIPFAPSFARQRYANMPCFYVAGEDEKTGLGVAYATLDEETLVGSHIPTDKNDKIHYSREASNSGRALSFHTERVRCPQLSSIKYHRPSHKMLLTSREPDHSCGIYFFSPQLSDPEDKTRPHWLLGETNHYQRLSVRHGLQDEWVVHSSTPAPPSSDLICVVGSNSGLLQVRSNETLSAITPGVTPKGMQVPQEIFAQDFQEGNPNVLLAGGRQPRLWLTDLRSPHTQWSFAKHVSSISHIKSVNPHQVLVCGLQSSMALYDVRFFQRNPRGTRPLLKFHEHHNEAHFHIGWDVSPELNVVAAAQDNGTVKLFSLKSGRRLQCPVVESIQVDAPIKALMFQKMPRERMASLFVGEGPLLRKFSFGALEWGDEV</sequence>
<dbReference type="Proteomes" id="UP000813427">
    <property type="component" value="Unassembled WGS sequence"/>
</dbReference>
<evidence type="ECO:0000313" key="4">
    <source>
        <dbReference type="Proteomes" id="UP000813427"/>
    </source>
</evidence>
<organism evidence="3 4">
    <name type="scientific">Fusarium tricinctum</name>
    <dbReference type="NCBI Taxonomy" id="61284"/>
    <lineage>
        <taxon>Eukaryota</taxon>
        <taxon>Fungi</taxon>
        <taxon>Dikarya</taxon>
        <taxon>Ascomycota</taxon>
        <taxon>Pezizomycotina</taxon>
        <taxon>Sordariomycetes</taxon>
        <taxon>Hypocreomycetidae</taxon>
        <taxon>Hypocreales</taxon>
        <taxon>Nectriaceae</taxon>
        <taxon>Fusarium</taxon>
        <taxon>Fusarium tricinctum species complex</taxon>
    </lineage>
</organism>
<dbReference type="InterPro" id="IPR015943">
    <property type="entry name" value="WD40/YVTN_repeat-like_dom_sf"/>
</dbReference>
<accession>A0A8K0S909</accession>
<dbReference type="InterPro" id="IPR052254">
    <property type="entry name" value="CUL4-DDB1_E3_ligase_receptor"/>
</dbReference>
<keyword evidence="1" id="KW-0853">WD repeat</keyword>
<evidence type="ECO:0008006" key="5">
    <source>
        <dbReference type="Google" id="ProtNLM"/>
    </source>
</evidence>
<name>A0A8K0S909_9HYPO</name>
<protein>
    <recommendedName>
        <fullName evidence="5">Myocyte-specific enhancer factor 2d</fullName>
    </recommendedName>
</protein>
<reference evidence="3" key="1">
    <citation type="journal article" date="2021" name="Nat. Commun.">
        <title>Genetic determinants of endophytism in the Arabidopsis root mycobiome.</title>
        <authorList>
            <person name="Mesny F."/>
            <person name="Miyauchi S."/>
            <person name="Thiergart T."/>
            <person name="Pickel B."/>
            <person name="Atanasova L."/>
            <person name="Karlsson M."/>
            <person name="Huettel B."/>
            <person name="Barry K.W."/>
            <person name="Haridas S."/>
            <person name="Chen C."/>
            <person name="Bauer D."/>
            <person name="Andreopoulos W."/>
            <person name="Pangilinan J."/>
            <person name="LaButti K."/>
            <person name="Riley R."/>
            <person name="Lipzen A."/>
            <person name="Clum A."/>
            <person name="Drula E."/>
            <person name="Henrissat B."/>
            <person name="Kohler A."/>
            <person name="Grigoriev I.V."/>
            <person name="Martin F.M."/>
            <person name="Hacquard S."/>
        </authorList>
    </citation>
    <scope>NUCLEOTIDE SEQUENCE</scope>
    <source>
        <strain evidence="3">MPI-SDFR-AT-0068</strain>
    </source>
</reference>
<dbReference type="OrthoDB" id="128867at2759"/>
<evidence type="ECO:0000313" key="3">
    <source>
        <dbReference type="EMBL" id="KAH7257533.1"/>
    </source>
</evidence>
<keyword evidence="4" id="KW-1185">Reference proteome</keyword>
<dbReference type="Gene3D" id="2.130.10.10">
    <property type="entry name" value="YVTN repeat-like/Quinoprotein amine dehydrogenase"/>
    <property type="match status" value="1"/>
</dbReference>
<evidence type="ECO:0000256" key="1">
    <source>
        <dbReference type="ARBA" id="ARBA00022574"/>
    </source>
</evidence>
<dbReference type="EMBL" id="JAGPXF010000002">
    <property type="protein sequence ID" value="KAH7257533.1"/>
    <property type="molecule type" value="Genomic_DNA"/>
</dbReference>
<dbReference type="PANTHER" id="PTHR44472:SF1">
    <property type="entry name" value="DDB1 AND CUL4 ASSOCIATED FACTOR 4"/>
    <property type="match status" value="1"/>
</dbReference>
<gene>
    <name evidence="3" type="ORF">BKA59DRAFT_470510</name>
</gene>
<dbReference type="AlphaFoldDB" id="A0A8K0S909"/>